<dbReference type="InParanoid" id="A0A0C3F021"/>
<keyword evidence="2" id="KW-1185">Reference proteome</keyword>
<gene>
    <name evidence="1" type="ORF">PILCRDRAFT_824814</name>
</gene>
<dbReference type="EMBL" id="KN833019">
    <property type="protein sequence ID" value="KIM78100.1"/>
    <property type="molecule type" value="Genomic_DNA"/>
</dbReference>
<organism evidence="1 2">
    <name type="scientific">Piloderma croceum (strain F 1598)</name>
    <dbReference type="NCBI Taxonomy" id="765440"/>
    <lineage>
        <taxon>Eukaryota</taxon>
        <taxon>Fungi</taxon>
        <taxon>Dikarya</taxon>
        <taxon>Basidiomycota</taxon>
        <taxon>Agaricomycotina</taxon>
        <taxon>Agaricomycetes</taxon>
        <taxon>Agaricomycetidae</taxon>
        <taxon>Atheliales</taxon>
        <taxon>Atheliaceae</taxon>
        <taxon>Piloderma</taxon>
    </lineage>
</organism>
<name>A0A0C3F021_PILCF</name>
<accession>A0A0C3F021</accession>
<dbReference type="Proteomes" id="UP000054166">
    <property type="component" value="Unassembled WGS sequence"/>
</dbReference>
<dbReference type="HOGENOM" id="CLU_2868484_0_0_1"/>
<evidence type="ECO:0000313" key="1">
    <source>
        <dbReference type="EMBL" id="KIM78100.1"/>
    </source>
</evidence>
<evidence type="ECO:0000313" key="2">
    <source>
        <dbReference type="Proteomes" id="UP000054166"/>
    </source>
</evidence>
<proteinExistence type="predicted"/>
<dbReference type="AlphaFoldDB" id="A0A0C3F021"/>
<sequence>MVRNRDQVRAPRLKGPNGLEGFTGYIWSPEGDGCGTYLEDVLQGARKRRSCVQTVTGAQASGGS</sequence>
<reference evidence="1 2" key="1">
    <citation type="submission" date="2014-04" db="EMBL/GenBank/DDBJ databases">
        <authorList>
            <consortium name="DOE Joint Genome Institute"/>
            <person name="Kuo A."/>
            <person name="Tarkka M."/>
            <person name="Buscot F."/>
            <person name="Kohler A."/>
            <person name="Nagy L.G."/>
            <person name="Floudas D."/>
            <person name="Copeland A."/>
            <person name="Barry K.W."/>
            <person name="Cichocki N."/>
            <person name="Veneault-Fourrey C."/>
            <person name="LaButti K."/>
            <person name="Lindquist E.A."/>
            <person name="Lipzen A."/>
            <person name="Lundell T."/>
            <person name="Morin E."/>
            <person name="Murat C."/>
            <person name="Sun H."/>
            <person name="Tunlid A."/>
            <person name="Henrissat B."/>
            <person name="Grigoriev I.V."/>
            <person name="Hibbett D.S."/>
            <person name="Martin F."/>
            <person name="Nordberg H.P."/>
            <person name="Cantor M.N."/>
            <person name="Hua S.X."/>
        </authorList>
    </citation>
    <scope>NUCLEOTIDE SEQUENCE [LARGE SCALE GENOMIC DNA]</scope>
    <source>
        <strain evidence="1 2">F 1598</strain>
    </source>
</reference>
<reference evidence="2" key="2">
    <citation type="submission" date="2015-01" db="EMBL/GenBank/DDBJ databases">
        <title>Evolutionary Origins and Diversification of the Mycorrhizal Mutualists.</title>
        <authorList>
            <consortium name="DOE Joint Genome Institute"/>
            <consortium name="Mycorrhizal Genomics Consortium"/>
            <person name="Kohler A."/>
            <person name="Kuo A."/>
            <person name="Nagy L.G."/>
            <person name="Floudas D."/>
            <person name="Copeland A."/>
            <person name="Barry K.W."/>
            <person name="Cichocki N."/>
            <person name="Veneault-Fourrey C."/>
            <person name="LaButti K."/>
            <person name="Lindquist E.A."/>
            <person name="Lipzen A."/>
            <person name="Lundell T."/>
            <person name="Morin E."/>
            <person name="Murat C."/>
            <person name="Riley R."/>
            <person name="Ohm R."/>
            <person name="Sun H."/>
            <person name="Tunlid A."/>
            <person name="Henrissat B."/>
            <person name="Grigoriev I.V."/>
            <person name="Hibbett D.S."/>
            <person name="Martin F."/>
        </authorList>
    </citation>
    <scope>NUCLEOTIDE SEQUENCE [LARGE SCALE GENOMIC DNA]</scope>
    <source>
        <strain evidence="2">F 1598</strain>
    </source>
</reference>
<protein>
    <submittedName>
        <fullName evidence="1">Uncharacterized protein</fullName>
    </submittedName>
</protein>